<comment type="caution">
    <text evidence="2">The sequence shown here is derived from an EMBL/GenBank/DDBJ whole genome shotgun (WGS) entry which is preliminary data.</text>
</comment>
<sequence length="316" mass="35494">MPPLLVWNQSSVTSSSTTTELIAVYVCQNHLLSSKILAVLLQMVSLYIVTTLAIFSWKTRNRKNVSKLNNVCLLSAILAFLFCTSILFSLLPRFPYSTMNYINAACYWAGMSLTYTILWARQRRFYSNKLLANKVGKCHRILSSAVIIAICVCLGALVFTFVSKIDGKTCATSYDINDILLILVGFITAAFAFQILLFYLLVNPLRSEDGVKVSDIICFKLKKDIHKMIVRLAFCATMCIVTTMLTSGMTLLITMGTLQTSWFNMVTLDLIMNTISVVCSFKSWKTRLFPFCETGGVEHRNSEGKNDQISSRFLDT</sequence>
<reference evidence="2 3" key="1">
    <citation type="submission" date="2024-02" db="EMBL/GenBank/DDBJ databases">
        <authorList>
            <person name="Daric V."/>
            <person name="Darras S."/>
        </authorList>
    </citation>
    <scope>NUCLEOTIDE SEQUENCE [LARGE SCALE GENOMIC DNA]</scope>
</reference>
<keyword evidence="1" id="KW-0812">Transmembrane</keyword>
<accession>A0ABP0GPP9</accession>
<organism evidence="2 3">
    <name type="scientific">Clavelina lepadiformis</name>
    <name type="common">Light-bulb sea squirt</name>
    <name type="synonym">Ascidia lepadiformis</name>
    <dbReference type="NCBI Taxonomy" id="159417"/>
    <lineage>
        <taxon>Eukaryota</taxon>
        <taxon>Metazoa</taxon>
        <taxon>Chordata</taxon>
        <taxon>Tunicata</taxon>
        <taxon>Ascidiacea</taxon>
        <taxon>Aplousobranchia</taxon>
        <taxon>Clavelinidae</taxon>
        <taxon>Clavelina</taxon>
    </lineage>
</organism>
<proteinExistence type="predicted"/>
<feature type="transmembrane region" description="Helical" evidence="1">
    <location>
        <begin position="261"/>
        <end position="281"/>
    </location>
</feature>
<protein>
    <recommendedName>
        <fullName evidence="4">Taste receptor type 2</fullName>
    </recommendedName>
</protein>
<keyword evidence="1" id="KW-0472">Membrane</keyword>
<feature type="transmembrane region" description="Helical" evidence="1">
    <location>
        <begin position="36"/>
        <end position="56"/>
    </location>
</feature>
<feature type="transmembrane region" description="Helical" evidence="1">
    <location>
        <begin position="101"/>
        <end position="120"/>
    </location>
</feature>
<feature type="transmembrane region" description="Helical" evidence="1">
    <location>
        <begin position="68"/>
        <end position="89"/>
    </location>
</feature>
<gene>
    <name evidence="2" type="ORF">CVLEPA_LOCUS26088</name>
</gene>
<feature type="transmembrane region" description="Helical" evidence="1">
    <location>
        <begin position="141"/>
        <end position="159"/>
    </location>
</feature>
<name>A0ABP0GPP9_CLALP</name>
<feature type="transmembrane region" description="Helical" evidence="1">
    <location>
        <begin position="229"/>
        <end position="255"/>
    </location>
</feature>
<keyword evidence="1" id="KW-1133">Transmembrane helix</keyword>
<evidence type="ECO:0000256" key="1">
    <source>
        <dbReference type="SAM" id="Phobius"/>
    </source>
</evidence>
<keyword evidence="3" id="KW-1185">Reference proteome</keyword>
<evidence type="ECO:0000313" key="2">
    <source>
        <dbReference type="EMBL" id="CAK8692851.1"/>
    </source>
</evidence>
<feature type="transmembrane region" description="Helical" evidence="1">
    <location>
        <begin position="179"/>
        <end position="202"/>
    </location>
</feature>
<dbReference type="Proteomes" id="UP001642483">
    <property type="component" value="Unassembled WGS sequence"/>
</dbReference>
<dbReference type="EMBL" id="CAWYQH010000130">
    <property type="protein sequence ID" value="CAK8692851.1"/>
    <property type="molecule type" value="Genomic_DNA"/>
</dbReference>
<evidence type="ECO:0000313" key="3">
    <source>
        <dbReference type="Proteomes" id="UP001642483"/>
    </source>
</evidence>
<evidence type="ECO:0008006" key="4">
    <source>
        <dbReference type="Google" id="ProtNLM"/>
    </source>
</evidence>